<keyword evidence="2" id="KW-0732">Signal</keyword>
<accession>A0ABV5VY24</accession>
<dbReference type="SUPFAM" id="SSF53850">
    <property type="entry name" value="Periplasmic binding protein-like II"/>
    <property type="match status" value="1"/>
</dbReference>
<organism evidence="4 5">
    <name type="scientific">Paenibacillus hodogayensis</name>
    <dbReference type="NCBI Taxonomy" id="279208"/>
    <lineage>
        <taxon>Bacteria</taxon>
        <taxon>Bacillati</taxon>
        <taxon>Bacillota</taxon>
        <taxon>Bacilli</taxon>
        <taxon>Bacillales</taxon>
        <taxon>Paenibacillaceae</taxon>
        <taxon>Paenibacillus</taxon>
    </lineage>
</organism>
<dbReference type="PANTHER" id="PTHR31528">
    <property type="entry name" value="4-AMINO-5-HYDROXYMETHYL-2-METHYLPYRIMIDINE PHOSPHATE SYNTHASE THI11-RELATED"/>
    <property type="match status" value="1"/>
</dbReference>
<dbReference type="Gene3D" id="3.40.190.10">
    <property type="entry name" value="Periplasmic binding protein-like II"/>
    <property type="match status" value="2"/>
</dbReference>
<evidence type="ECO:0000313" key="5">
    <source>
        <dbReference type="Proteomes" id="UP001589619"/>
    </source>
</evidence>
<name>A0ABV5VY24_9BACL</name>
<feature type="signal peptide" evidence="2">
    <location>
        <begin position="1"/>
        <end position="24"/>
    </location>
</feature>
<evidence type="ECO:0000256" key="1">
    <source>
        <dbReference type="SAM" id="MobiDB-lite"/>
    </source>
</evidence>
<feature type="domain" description="SsuA/THI5-like" evidence="3">
    <location>
        <begin position="71"/>
        <end position="271"/>
    </location>
</feature>
<sequence>MLNTFSRKTIVMVGLLVLLSQLLAACGKGNTGSSSPEVKTPASAPAPSASPDKPAQLTKVTQVLDWFPGATHTGFYAAQAKGFYKDENLDVTIEPGGPQVSAVQIVASGKANFGVGSADTLLLAREQGIPIVGLAATLQNAPNALFFHKGANIKSFNDLNGRSVQVALTAPYWTYLKETYKLDKVKELQYNGQFANFMNDKDAVIQGYLTSDIFTFKKQNVEVDHLLVSDSGYSPYYTIIFTTEAYLKEHPEVVKAYLKASAKGWNYFKDNVGEANKALAANMQDANMEELNYSGNALKEFIFGGDAAKYGYGYMSKERWVQLHEQLRKSGVLKKDVDVNQVFKTDYLPK</sequence>
<dbReference type="EMBL" id="JBHMAG010000012">
    <property type="protein sequence ID" value="MFB9753207.1"/>
    <property type="molecule type" value="Genomic_DNA"/>
</dbReference>
<gene>
    <name evidence="4" type="ORF">ACFFNY_16695</name>
</gene>
<evidence type="ECO:0000259" key="3">
    <source>
        <dbReference type="Pfam" id="PF09084"/>
    </source>
</evidence>
<dbReference type="RefSeq" id="WP_344902054.1">
    <property type="nucleotide sequence ID" value="NZ_BAAAYO010000001.1"/>
</dbReference>
<protein>
    <submittedName>
        <fullName evidence="4">ABC transporter substrate-binding protein</fullName>
    </submittedName>
</protein>
<feature type="region of interest" description="Disordered" evidence="1">
    <location>
        <begin position="30"/>
        <end position="55"/>
    </location>
</feature>
<proteinExistence type="predicted"/>
<keyword evidence="5" id="KW-1185">Reference proteome</keyword>
<feature type="compositionally biased region" description="Low complexity" evidence="1">
    <location>
        <begin position="41"/>
        <end position="51"/>
    </location>
</feature>
<dbReference type="Pfam" id="PF09084">
    <property type="entry name" value="NMT1"/>
    <property type="match status" value="1"/>
</dbReference>
<dbReference type="Proteomes" id="UP001589619">
    <property type="component" value="Unassembled WGS sequence"/>
</dbReference>
<evidence type="ECO:0000313" key="4">
    <source>
        <dbReference type="EMBL" id="MFB9753207.1"/>
    </source>
</evidence>
<comment type="caution">
    <text evidence="4">The sequence shown here is derived from an EMBL/GenBank/DDBJ whole genome shotgun (WGS) entry which is preliminary data.</text>
</comment>
<reference evidence="4 5" key="1">
    <citation type="submission" date="2024-09" db="EMBL/GenBank/DDBJ databases">
        <authorList>
            <person name="Sun Q."/>
            <person name="Mori K."/>
        </authorList>
    </citation>
    <scope>NUCLEOTIDE SEQUENCE [LARGE SCALE GENOMIC DNA]</scope>
    <source>
        <strain evidence="4 5">JCM 12520</strain>
    </source>
</reference>
<evidence type="ECO:0000256" key="2">
    <source>
        <dbReference type="SAM" id="SignalP"/>
    </source>
</evidence>
<dbReference type="InterPro" id="IPR027939">
    <property type="entry name" value="NMT1/THI5"/>
</dbReference>
<dbReference type="PANTHER" id="PTHR31528:SF3">
    <property type="entry name" value="THIAMINE BIOSYNTHESIS PROTEIN HI_0357-RELATED"/>
    <property type="match status" value="1"/>
</dbReference>
<feature type="chain" id="PRO_5046515704" evidence="2">
    <location>
        <begin position="25"/>
        <end position="350"/>
    </location>
</feature>
<dbReference type="InterPro" id="IPR015168">
    <property type="entry name" value="SsuA/THI5"/>
</dbReference>
<dbReference type="PROSITE" id="PS51257">
    <property type="entry name" value="PROKAR_LIPOPROTEIN"/>
    <property type="match status" value="1"/>
</dbReference>